<evidence type="ECO:0008006" key="4">
    <source>
        <dbReference type="Google" id="ProtNLM"/>
    </source>
</evidence>
<dbReference type="EMBL" id="KN833930">
    <property type="protein sequence ID" value="KIK14620.1"/>
    <property type="molecule type" value="Genomic_DNA"/>
</dbReference>
<organism evidence="2 3">
    <name type="scientific">Pisolithus microcarpus 441</name>
    <dbReference type="NCBI Taxonomy" id="765257"/>
    <lineage>
        <taxon>Eukaryota</taxon>
        <taxon>Fungi</taxon>
        <taxon>Dikarya</taxon>
        <taxon>Basidiomycota</taxon>
        <taxon>Agaricomycotina</taxon>
        <taxon>Agaricomycetes</taxon>
        <taxon>Agaricomycetidae</taxon>
        <taxon>Boletales</taxon>
        <taxon>Sclerodermatineae</taxon>
        <taxon>Pisolithaceae</taxon>
        <taxon>Pisolithus</taxon>
    </lineage>
</organism>
<sequence>MKQTRITVRRNFNLVAFVGVLLSFSPNHGSVVDSRCLRCFVNGKYARKNPLNFFCCNCWRQAWKRRRVSVGLQCLLFFSTDSTLLG</sequence>
<evidence type="ECO:0000313" key="3">
    <source>
        <dbReference type="Proteomes" id="UP000054018"/>
    </source>
</evidence>
<reference evidence="3" key="2">
    <citation type="submission" date="2015-01" db="EMBL/GenBank/DDBJ databases">
        <title>Evolutionary Origins and Diversification of the Mycorrhizal Mutualists.</title>
        <authorList>
            <consortium name="DOE Joint Genome Institute"/>
            <consortium name="Mycorrhizal Genomics Consortium"/>
            <person name="Kohler A."/>
            <person name="Kuo A."/>
            <person name="Nagy L.G."/>
            <person name="Floudas D."/>
            <person name="Copeland A."/>
            <person name="Barry K.W."/>
            <person name="Cichocki N."/>
            <person name="Veneault-Fourrey C."/>
            <person name="LaButti K."/>
            <person name="Lindquist E.A."/>
            <person name="Lipzen A."/>
            <person name="Lundell T."/>
            <person name="Morin E."/>
            <person name="Murat C."/>
            <person name="Riley R."/>
            <person name="Ohm R."/>
            <person name="Sun H."/>
            <person name="Tunlid A."/>
            <person name="Henrissat B."/>
            <person name="Grigoriev I.V."/>
            <person name="Hibbett D.S."/>
            <person name="Martin F."/>
        </authorList>
    </citation>
    <scope>NUCLEOTIDE SEQUENCE [LARGE SCALE GENOMIC DNA]</scope>
    <source>
        <strain evidence="3">441</strain>
    </source>
</reference>
<name>A0A0C9XQS1_9AGAM</name>
<dbReference type="Proteomes" id="UP000054018">
    <property type="component" value="Unassembled WGS sequence"/>
</dbReference>
<keyword evidence="3" id="KW-1185">Reference proteome</keyword>
<gene>
    <name evidence="2" type="ORF">PISMIDRAFT_347133</name>
</gene>
<keyword evidence="1" id="KW-0732">Signal</keyword>
<reference evidence="2 3" key="1">
    <citation type="submission" date="2014-04" db="EMBL/GenBank/DDBJ databases">
        <authorList>
            <consortium name="DOE Joint Genome Institute"/>
            <person name="Kuo A."/>
            <person name="Kohler A."/>
            <person name="Costa M.D."/>
            <person name="Nagy L.G."/>
            <person name="Floudas D."/>
            <person name="Copeland A."/>
            <person name="Barry K.W."/>
            <person name="Cichocki N."/>
            <person name="Veneault-Fourrey C."/>
            <person name="LaButti K."/>
            <person name="Lindquist E.A."/>
            <person name="Lipzen A."/>
            <person name="Lundell T."/>
            <person name="Morin E."/>
            <person name="Murat C."/>
            <person name="Sun H."/>
            <person name="Tunlid A."/>
            <person name="Henrissat B."/>
            <person name="Grigoriev I.V."/>
            <person name="Hibbett D.S."/>
            <person name="Martin F."/>
            <person name="Nordberg H.P."/>
            <person name="Cantor M.N."/>
            <person name="Hua S.X."/>
        </authorList>
    </citation>
    <scope>NUCLEOTIDE SEQUENCE [LARGE SCALE GENOMIC DNA]</scope>
    <source>
        <strain evidence="2 3">441</strain>
    </source>
</reference>
<dbReference type="HOGENOM" id="CLU_2498705_0_0_1"/>
<feature type="signal peptide" evidence="1">
    <location>
        <begin position="1"/>
        <end position="29"/>
    </location>
</feature>
<protein>
    <recommendedName>
        <fullName evidence="4">Secreted protein</fullName>
    </recommendedName>
</protein>
<proteinExistence type="predicted"/>
<accession>A0A0C9XQS1</accession>
<feature type="chain" id="PRO_5002206025" description="Secreted protein" evidence="1">
    <location>
        <begin position="30"/>
        <end position="86"/>
    </location>
</feature>
<dbReference type="AlphaFoldDB" id="A0A0C9XQS1"/>
<evidence type="ECO:0000256" key="1">
    <source>
        <dbReference type="SAM" id="SignalP"/>
    </source>
</evidence>
<evidence type="ECO:0000313" key="2">
    <source>
        <dbReference type="EMBL" id="KIK14620.1"/>
    </source>
</evidence>